<name>A0A514BSY4_9GAMM</name>
<dbReference type="Gene3D" id="3.30.9.10">
    <property type="entry name" value="D-Amino Acid Oxidase, subunit A, domain 2"/>
    <property type="match status" value="1"/>
</dbReference>
<dbReference type="OrthoDB" id="8672648at2"/>
<protein>
    <submittedName>
        <fullName evidence="4">FAD-dependent monooxygenase</fullName>
    </submittedName>
</protein>
<dbReference type="GO" id="GO:0071949">
    <property type="term" value="F:FAD binding"/>
    <property type="evidence" value="ECO:0007669"/>
    <property type="project" value="InterPro"/>
</dbReference>
<evidence type="ECO:0000256" key="1">
    <source>
        <dbReference type="ARBA" id="ARBA00023002"/>
    </source>
</evidence>
<keyword evidence="5" id="KW-1185">Reference proteome</keyword>
<dbReference type="GO" id="GO:0004497">
    <property type="term" value="F:monooxygenase activity"/>
    <property type="evidence" value="ECO:0007669"/>
    <property type="project" value="UniProtKB-KW"/>
</dbReference>
<keyword evidence="2 4" id="KW-0503">Monooxygenase</keyword>
<reference evidence="4 5" key="1">
    <citation type="submission" date="2019-06" db="EMBL/GenBank/DDBJ databases">
        <title>Lysobacter alkalisoli sp. nov. isolated from saline-alkali soil.</title>
        <authorList>
            <person name="Sun J.-Q."/>
            <person name="Xu L."/>
        </authorList>
    </citation>
    <scope>NUCLEOTIDE SEQUENCE [LARGE SCALE GENOMIC DNA]</scope>
    <source>
        <strain evidence="4 5">SJ-36</strain>
    </source>
</reference>
<dbReference type="PANTHER" id="PTHR13789:SF309">
    <property type="entry name" value="PUTATIVE (AFU_ORTHOLOGUE AFUA_6G14510)-RELATED"/>
    <property type="match status" value="1"/>
</dbReference>
<sequence length="426" mass="46625">MKIGIVGYGTAGQASALLLSRDGHEVEVFERAPVLGPVGAGFLLQPTGLAVLWELGLLDEALALGVRIERLYGETVQGRAVMDMRYRELRHGGSSPFFGLGMQRGALFGLLDAAWREGRQVRCGRQIVAVDAERGLLDDADGNTHGPYDIVIVADGAASGLRGLVVEPALDRPYPWGAQWCLVEQRGWAWPDELRQRYVGARRMVGMLPVGRRIDDPVPRMSFFWSLPVDQLAEAGRDAGAWRDEVGAVWPEAATALADTEVPGGLAQARYRDAVLRRWHRGRAVAVGDAAHAMSPQLGQGVNMALMDALALRDALHRHPVPAAAFAQYQRERRAHVGIYHFWSRWLTPLFQSGHDRLAALRDRVFHPLSRLPGGRGQMLRVLTGTRRGWLGTQSLPEAFLDVMTAHAASLPASDALAETSQDRAV</sequence>
<dbReference type="Gene3D" id="3.50.50.60">
    <property type="entry name" value="FAD/NAD(P)-binding domain"/>
    <property type="match status" value="1"/>
</dbReference>
<organism evidence="4 5">
    <name type="scientific">Marilutibacter alkalisoli</name>
    <dbReference type="NCBI Taxonomy" id="2591633"/>
    <lineage>
        <taxon>Bacteria</taxon>
        <taxon>Pseudomonadati</taxon>
        <taxon>Pseudomonadota</taxon>
        <taxon>Gammaproteobacteria</taxon>
        <taxon>Lysobacterales</taxon>
        <taxon>Lysobacteraceae</taxon>
        <taxon>Marilutibacter</taxon>
    </lineage>
</organism>
<dbReference type="InterPro" id="IPR036188">
    <property type="entry name" value="FAD/NAD-bd_sf"/>
</dbReference>
<evidence type="ECO:0000313" key="5">
    <source>
        <dbReference type="Proteomes" id="UP000317199"/>
    </source>
</evidence>
<dbReference type="PRINTS" id="PR00420">
    <property type="entry name" value="RNGMNOXGNASE"/>
</dbReference>
<evidence type="ECO:0000313" key="4">
    <source>
        <dbReference type="EMBL" id="QDH70491.1"/>
    </source>
</evidence>
<proteinExistence type="predicted"/>
<dbReference type="Pfam" id="PF01494">
    <property type="entry name" value="FAD_binding_3"/>
    <property type="match status" value="1"/>
</dbReference>
<dbReference type="EMBL" id="CP041242">
    <property type="protein sequence ID" value="QDH70491.1"/>
    <property type="molecule type" value="Genomic_DNA"/>
</dbReference>
<dbReference type="Proteomes" id="UP000317199">
    <property type="component" value="Chromosome"/>
</dbReference>
<dbReference type="InterPro" id="IPR002938">
    <property type="entry name" value="FAD-bd"/>
</dbReference>
<keyword evidence="1" id="KW-0560">Oxidoreductase</keyword>
<evidence type="ECO:0000259" key="3">
    <source>
        <dbReference type="Pfam" id="PF01494"/>
    </source>
</evidence>
<dbReference type="AlphaFoldDB" id="A0A514BSY4"/>
<dbReference type="PANTHER" id="PTHR13789">
    <property type="entry name" value="MONOOXYGENASE"/>
    <property type="match status" value="1"/>
</dbReference>
<dbReference type="InterPro" id="IPR050493">
    <property type="entry name" value="FAD-dep_Monooxygenase_BioMet"/>
</dbReference>
<accession>A0A514BSY4</accession>
<gene>
    <name evidence="4" type="ORF">FKV23_10665</name>
</gene>
<dbReference type="KEGG" id="lyj:FKV23_10665"/>
<evidence type="ECO:0000256" key="2">
    <source>
        <dbReference type="ARBA" id="ARBA00023033"/>
    </source>
</evidence>
<feature type="domain" description="FAD-binding" evidence="3">
    <location>
        <begin position="3"/>
        <end position="336"/>
    </location>
</feature>
<dbReference type="SUPFAM" id="SSF51905">
    <property type="entry name" value="FAD/NAD(P)-binding domain"/>
    <property type="match status" value="1"/>
</dbReference>
<dbReference type="RefSeq" id="WP_141623826.1">
    <property type="nucleotide sequence ID" value="NZ_CP041242.1"/>
</dbReference>